<name>A0A414L6X8_9BACE</name>
<protein>
    <submittedName>
        <fullName evidence="6">DUF1998 domain-containing protein</fullName>
    </submittedName>
</protein>
<accession>A0A414L6X8</accession>
<dbReference type="Proteomes" id="UP000285650">
    <property type="component" value="Unassembled WGS sequence"/>
</dbReference>
<dbReference type="InterPro" id="IPR001650">
    <property type="entry name" value="Helicase_C-like"/>
</dbReference>
<comment type="caution">
    <text evidence="6">The sequence shown here is derived from an EMBL/GenBank/DDBJ whole genome shotgun (WGS) entry which is preliminary data.</text>
</comment>
<sequence>MLPLHQAYEVRQAVLEYIKATFRFREAKVGDAFYRFIEDKKNGLFKGPYISLKTPFVKANENEDIPLDIKPSFLPHLHQVQAFHRLTTHDGHKPQPTLLTTGTGSGKTECFLFPVLDYVYQMNRYEQRKGVKVIILYPMNALASDQAKRLGEAIWNDERLRGKVTAGLFIGEGTDKKDFPTQMGEHNIIESRDVIIDTLPDILLTNFKMLDYSLMQQRFIPLWKGNMGEKEQMLRFIVLDELHTYDGAQGTDVANLIRRLKLKLNLPKEQLTPVGTSATIGNGEDSKQLLCDYASDVFGEEFTPDSIIEETRIEVDDFFDVKDTSLPVDAQIKKLNIESFTNTADYLNLARAVWFTKCPDDSVEIGKRLQQLEIVHDLLKVTSKGVISLDELLLKLGKQNERFLATLRVHPDYALTIVESLLALISEAKLPGDHFPLLYLQIQLWQRELSGIQRYVQMEPEFTWRDSIQKDERISLPIYFCRDCGNSGWLTTKKESEQKFGADTSLINRAFMEHEKEIRLMNIESRQAEPIEDYKGDLTVNETFYIHPEDLTIGAKSDNNILRVRTVSRGFMKKNGKTVKFDSKCPLCMSDSLAIVGGRTSTLSSVAVSQVMSSDFDKGNATKRKMLTFSNSVQDAAHLAGFYEVRTFRFLFRQSIQQYLKTVGKAISLKKLQEGFKTYWKEKLTGDNYYYRFIPDELIEKIDLSENYRDKEHGNVLTDKFKKEFDLRVDWEICSEFGMMSQRGRTLEKMGASATFFKEDDLRLVFHKMQEWLKENHLDFVAENESLFLHFINGVLHRLRQRGGIDHDFLGLYRTHGLKPVMLNWPKMDKIHFLYKRFGRNRVPHMIGYQNPMKADEVLDVTTMRGKMNWFFAYFQRSFIIPLNLTLTPNPEAINDFYKELLEILSDCLILDKKTAAGLDNYAIRPDAIYVEPSVTQIKCDACESRIFVAKSDTLTEDTHCLEYKCNDGFYSQIEPNSENYYRKIYNRTFSPRIYAHEHTGLLDRKLREDIEKEFKYHPTDQSCNVLAATSTLEMGIDIGDLNVVANTGIPPMPSNFLQRVGRAGRNEGSALVLNYAKQAKHDMFYFAEPLAMMQGFVNTPGCFLEARDILRRHFYAFCIDSWTSGDRNNTIPNLIGILHLGYDLLTDENFFANRINSFIKDHQVTLMARFRMQYAEDTQKVLDELYESISDPDGSFYNKVMNEFEHLIDRMEHIRNEKKELAERLKQIPENDKERRNDITNRNRGLRAQENAIRKESVIEFMTNAGLLPNYAFPETGVKLSATIYSQKALGDDMENTLEPKTIELVRPASQGIRELAPGNSFYSQKLKMDIKGLGISDKDSMSMMHYCSECDAIAMEGSQEFNMAVCPKCGSDSWHSNKHKYLKFTLATTSMNRSDAALDDKNEDREQQFFHTMKHFLFNHTGAVSSYGLKNVAFGIEYCKDVHLTEVNYGNKEQMGEPVEINKTPHISNLGFVTCKYCGKTTSVIYGHKEAKEMHMPYCNHKDVPYPADEEHKDTYDNLYLYRTMQTEGIKVLLPVQLFDTEASTQLFKAGLELGMRYYYKSNPEHLRIDGYAEYNKATQNSDNYLVIYDTIPGGTGYLSKLYNKKEFTALLQVCYEHIRDCECRLEGKDGCYHCILSYGNQWQRKNLSRERAEELFKKIVDECENWEDIHGGIGTITTSGVIEDSELEILFVKTMEHIASDHKWTWTRKTDAINESYVYELIIREEDKEIKYIVTPQYKLGKSQGVSLNTKPDFQFKCIYAQMNGKNMNPQTIIQWSVYLDGYAFHASKENMNFYNDFARREAIRQSVGEPRLSWTLTWSDIKAFVKPDEDPNTPDELFVSSPNRAMMADFDNNLWHSKNSIYRFIFMLLHPNIEQLRKEVFCNLASCWTDENQYISSYANIDKAVAENAREQYGNISEDEQENMHFYVKTTFIPRNTLIKGSAWYPYDQEGHWEDSIRYNWSLKDALPEINKEDWEDFWRRYNLLQFFKNEPAETAAIPIDLDEILIYFPGLEDIVTSLVNNQIAFDTEGGYELKDSDIIIAEAAIKINDKNIVIDDFEGHEGDIVIFEQHGYKVYTPDNYNINELKD</sequence>
<evidence type="ECO:0000256" key="1">
    <source>
        <dbReference type="ARBA" id="ARBA00022741"/>
    </source>
</evidence>
<dbReference type="Gene3D" id="3.40.50.300">
    <property type="entry name" value="P-loop containing nucleotide triphosphate hydrolases"/>
    <property type="match status" value="2"/>
</dbReference>
<dbReference type="GO" id="GO:0006289">
    <property type="term" value="P:nucleotide-excision repair"/>
    <property type="evidence" value="ECO:0007669"/>
    <property type="project" value="TreeGrafter"/>
</dbReference>
<keyword evidence="3" id="KW-0175">Coiled coil</keyword>
<dbReference type="Pfam" id="PF09369">
    <property type="entry name" value="MZB"/>
    <property type="match status" value="1"/>
</dbReference>
<dbReference type="PROSITE" id="PS51192">
    <property type="entry name" value="HELICASE_ATP_BIND_1"/>
    <property type="match status" value="1"/>
</dbReference>
<evidence type="ECO:0000313" key="6">
    <source>
        <dbReference type="EMBL" id="RHE90358.1"/>
    </source>
</evidence>
<evidence type="ECO:0000259" key="5">
    <source>
        <dbReference type="PROSITE" id="PS51194"/>
    </source>
</evidence>
<dbReference type="GO" id="GO:0005524">
    <property type="term" value="F:ATP binding"/>
    <property type="evidence" value="ECO:0007669"/>
    <property type="project" value="UniProtKB-KW"/>
</dbReference>
<organism evidence="6 7">
    <name type="scientific">Bacteroides intestinalis</name>
    <dbReference type="NCBI Taxonomy" id="329854"/>
    <lineage>
        <taxon>Bacteria</taxon>
        <taxon>Pseudomonadati</taxon>
        <taxon>Bacteroidota</taxon>
        <taxon>Bacteroidia</taxon>
        <taxon>Bacteroidales</taxon>
        <taxon>Bacteroidaceae</taxon>
        <taxon>Bacteroides</taxon>
    </lineage>
</organism>
<dbReference type="InterPro" id="IPR018973">
    <property type="entry name" value="MZB"/>
</dbReference>
<dbReference type="SUPFAM" id="SSF52540">
    <property type="entry name" value="P-loop containing nucleoside triphosphate hydrolases"/>
    <property type="match status" value="2"/>
</dbReference>
<dbReference type="PROSITE" id="PS51194">
    <property type="entry name" value="HELICASE_CTER"/>
    <property type="match status" value="1"/>
</dbReference>
<dbReference type="SMART" id="SM00487">
    <property type="entry name" value="DEXDc"/>
    <property type="match status" value="1"/>
</dbReference>
<dbReference type="GO" id="GO:0036297">
    <property type="term" value="P:interstrand cross-link repair"/>
    <property type="evidence" value="ECO:0007669"/>
    <property type="project" value="TreeGrafter"/>
</dbReference>
<dbReference type="Pfam" id="PF00271">
    <property type="entry name" value="Helicase_C"/>
    <property type="match status" value="1"/>
</dbReference>
<dbReference type="InterPro" id="IPR014001">
    <property type="entry name" value="Helicase_ATP-bd"/>
</dbReference>
<dbReference type="GO" id="GO:0003676">
    <property type="term" value="F:nucleic acid binding"/>
    <property type="evidence" value="ECO:0007669"/>
    <property type="project" value="InterPro"/>
</dbReference>
<feature type="coiled-coil region" evidence="3">
    <location>
        <begin position="1198"/>
        <end position="1232"/>
    </location>
</feature>
<dbReference type="PANTHER" id="PTHR47957:SF3">
    <property type="entry name" value="ATP-DEPENDENT HELICASE HRQ1"/>
    <property type="match status" value="1"/>
</dbReference>
<evidence type="ECO:0000256" key="3">
    <source>
        <dbReference type="SAM" id="Coils"/>
    </source>
</evidence>
<dbReference type="InterPro" id="IPR011545">
    <property type="entry name" value="DEAD/DEAH_box_helicase_dom"/>
</dbReference>
<dbReference type="PANTHER" id="PTHR47957">
    <property type="entry name" value="ATP-DEPENDENT HELICASE HRQ1"/>
    <property type="match status" value="1"/>
</dbReference>
<keyword evidence="2" id="KW-0067">ATP-binding</keyword>
<dbReference type="EMBL" id="QSKV01000010">
    <property type="protein sequence ID" value="RHE90358.1"/>
    <property type="molecule type" value="Genomic_DNA"/>
</dbReference>
<feature type="domain" description="Helicase C-terminal" evidence="5">
    <location>
        <begin position="954"/>
        <end position="1111"/>
    </location>
</feature>
<proteinExistence type="predicted"/>
<dbReference type="GO" id="GO:0043138">
    <property type="term" value="F:3'-5' DNA helicase activity"/>
    <property type="evidence" value="ECO:0007669"/>
    <property type="project" value="TreeGrafter"/>
</dbReference>
<reference evidence="6 7" key="1">
    <citation type="submission" date="2018-08" db="EMBL/GenBank/DDBJ databases">
        <title>A genome reference for cultivated species of the human gut microbiota.</title>
        <authorList>
            <person name="Zou Y."/>
            <person name="Xue W."/>
            <person name="Luo G."/>
        </authorList>
    </citation>
    <scope>NUCLEOTIDE SEQUENCE [LARGE SCALE GENOMIC DNA]</scope>
    <source>
        <strain evidence="6 7">AM27-17</strain>
    </source>
</reference>
<evidence type="ECO:0000313" key="7">
    <source>
        <dbReference type="Proteomes" id="UP000285650"/>
    </source>
</evidence>
<dbReference type="SMART" id="SM00490">
    <property type="entry name" value="HELICc"/>
    <property type="match status" value="1"/>
</dbReference>
<feature type="domain" description="Helicase ATP-binding" evidence="4">
    <location>
        <begin position="88"/>
        <end position="298"/>
    </location>
</feature>
<keyword evidence="1" id="KW-0547">Nucleotide-binding</keyword>
<gene>
    <name evidence="6" type="ORF">DW712_15110</name>
</gene>
<dbReference type="Pfam" id="PF00270">
    <property type="entry name" value="DEAD"/>
    <property type="match status" value="1"/>
</dbReference>
<dbReference type="RefSeq" id="WP_118222694.1">
    <property type="nucleotide sequence ID" value="NZ_JADNIJ010000010.1"/>
</dbReference>
<evidence type="ECO:0000259" key="4">
    <source>
        <dbReference type="PROSITE" id="PS51192"/>
    </source>
</evidence>
<evidence type="ECO:0000256" key="2">
    <source>
        <dbReference type="ARBA" id="ARBA00022840"/>
    </source>
</evidence>
<dbReference type="InterPro" id="IPR027417">
    <property type="entry name" value="P-loop_NTPase"/>
</dbReference>